<organism evidence="1 2">
    <name type="scientific">Prunus dulcis</name>
    <name type="common">Almond</name>
    <name type="synonym">Amygdalus dulcis</name>
    <dbReference type="NCBI Taxonomy" id="3755"/>
    <lineage>
        <taxon>Eukaryota</taxon>
        <taxon>Viridiplantae</taxon>
        <taxon>Streptophyta</taxon>
        <taxon>Embryophyta</taxon>
        <taxon>Tracheophyta</taxon>
        <taxon>Spermatophyta</taxon>
        <taxon>Magnoliopsida</taxon>
        <taxon>eudicotyledons</taxon>
        <taxon>Gunneridae</taxon>
        <taxon>Pentapetalae</taxon>
        <taxon>rosids</taxon>
        <taxon>fabids</taxon>
        <taxon>Rosales</taxon>
        <taxon>Rosaceae</taxon>
        <taxon>Amygdaloideae</taxon>
        <taxon>Amygdaleae</taxon>
        <taxon>Prunus</taxon>
    </lineage>
</organism>
<evidence type="ECO:0000313" key="2">
    <source>
        <dbReference type="Proteomes" id="UP000327085"/>
    </source>
</evidence>
<sequence>MEGELKQYVGLCLGSKGRNQMRCERTVAGEHAEDVLRFSASPSPSGSTCERMAEAERGVETNDGLQYAQSGYVAGLHGGGVHVTVILHVQLKDISFSISLISSLELSHVVVVVALHPQVEEGQALP</sequence>
<dbReference type="Proteomes" id="UP000327085">
    <property type="component" value="Chromosome 5"/>
</dbReference>
<reference evidence="2" key="1">
    <citation type="journal article" date="2020" name="Plant J.">
        <title>Transposons played a major role in the diversification between the closely related almond and peach genomes: results from the almond genome sequence.</title>
        <authorList>
            <person name="Alioto T."/>
            <person name="Alexiou K.G."/>
            <person name="Bardil A."/>
            <person name="Barteri F."/>
            <person name="Castanera R."/>
            <person name="Cruz F."/>
            <person name="Dhingra A."/>
            <person name="Duval H."/>
            <person name="Fernandez I Marti A."/>
            <person name="Frias L."/>
            <person name="Galan B."/>
            <person name="Garcia J.L."/>
            <person name="Howad W."/>
            <person name="Gomez-Garrido J."/>
            <person name="Gut M."/>
            <person name="Julca I."/>
            <person name="Morata J."/>
            <person name="Puigdomenech P."/>
            <person name="Ribeca P."/>
            <person name="Rubio Cabetas M.J."/>
            <person name="Vlasova A."/>
            <person name="Wirthensohn M."/>
            <person name="Garcia-Mas J."/>
            <person name="Gabaldon T."/>
            <person name="Casacuberta J.M."/>
            <person name="Arus P."/>
        </authorList>
    </citation>
    <scope>NUCLEOTIDE SEQUENCE [LARGE SCALE GENOMIC DNA]</scope>
    <source>
        <strain evidence="2">cv. Texas</strain>
    </source>
</reference>
<name>A0A5E4G851_PRUDU</name>
<gene>
    <name evidence="1" type="ORF">ALMOND_2B009769</name>
</gene>
<protein>
    <submittedName>
        <fullName evidence="1">Uncharacterized protein</fullName>
    </submittedName>
</protein>
<proteinExistence type="predicted"/>
<dbReference type="AlphaFoldDB" id="A0A5E4G851"/>
<dbReference type="Gramene" id="VVA35722">
    <property type="protein sequence ID" value="VVA35722"/>
    <property type="gene ID" value="Prudul26B009769"/>
</dbReference>
<dbReference type="EMBL" id="CABIKO010000403">
    <property type="protein sequence ID" value="VVA35722.1"/>
    <property type="molecule type" value="Genomic_DNA"/>
</dbReference>
<accession>A0A5E4G851</accession>
<evidence type="ECO:0000313" key="1">
    <source>
        <dbReference type="EMBL" id="VVA35722.1"/>
    </source>
</evidence>
<dbReference type="InParanoid" id="A0A5E4G851"/>